<proteinExistence type="inferred from homology"/>
<dbReference type="InterPro" id="IPR002638">
    <property type="entry name" value="Quinolinate_PRibosylTrfase_C"/>
</dbReference>
<dbReference type="PANTHER" id="PTHR32179">
    <property type="entry name" value="NICOTINATE-NUCLEOTIDE PYROPHOSPHORYLASE [CARBOXYLATING]"/>
    <property type="match status" value="1"/>
</dbReference>
<evidence type="ECO:0000256" key="3">
    <source>
        <dbReference type="ARBA" id="ARBA00022679"/>
    </source>
</evidence>
<feature type="non-terminal residue" evidence="5">
    <location>
        <position position="1"/>
    </location>
</feature>
<name>X1H3Y5_9ZZZZ</name>
<keyword evidence="2" id="KW-0328">Glycosyltransferase</keyword>
<evidence type="ECO:0000313" key="5">
    <source>
        <dbReference type="EMBL" id="GAH64122.1"/>
    </source>
</evidence>
<feature type="domain" description="Quinolinate phosphoribosyl transferase C-terminal" evidence="4">
    <location>
        <begin position="2"/>
        <end position="131"/>
    </location>
</feature>
<dbReference type="GO" id="GO:0034213">
    <property type="term" value="P:quinolinate catabolic process"/>
    <property type="evidence" value="ECO:0007669"/>
    <property type="project" value="TreeGrafter"/>
</dbReference>
<dbReference type="PANTHER" id="PTHR32179:SF3">
    <property type="entry name" value="NICOTINATE-NUCLEOTIDE PYROPHOSPHORYLASE [CARBOXYLATING]"/>
    <property type="match status" value="1"/>
</dbReference>
<evidence type="ECO:0000259" key="4">
    <source>
        <dbReference type="Pfam" id="PF01729"/>
    </source>
</evidence>
<comment type="similarity">
    <text evidence="1">Belongs to the NadC/ModD family.</text>
</comment>
<gene>
    <name evidence="5" type="ORF">S03H2_46483</name>
</gene>
<dbReference type="InterPro" id="IPR036068">
    <property type="entry name" value="Nicotinate_pribotase-like_C"/>
</dbReference>
<reference evidence="5" key="1">
    <citation type="journal article" date="2014" name="Front. Microbiol.">
        <title>High frequency of phylogenetically diverse reductive dehalogenase-homologous genes in deep subseafloor sedimentary metagenomes.</title>
        <authorList>
            <person name="Kawai M."/>
            <person name="Futagami T."/>
            <person name="Toyoda A."/>
            <person name="Takaki Y."/>
            <person name="Nishi S."/>
            <person name="Hori S."/>
            <person name="Arai W."/>
            <person name="Tsubouchi T."/>
            <person name="Morono Y."/>
            <person name="Uchiyama I."/>
            <person name="Ito T."/>
            <person name="Fujiyama A."/>
            <person name="Inagaki F."/>
            <person name="Takami H."/>
        </authorList>
    </citation>
    <scope>NUCLEOTIDE SEQUENCE</scope>
    <source>
        <strain evidence="5">Expedition CK06-06</strain>
    </source>
</reference>
<dbReference type="Gene3D" id="3.20.20.70">
    <property type="entry name" value="Aldolase class I"/>
    <property type="match status" value="1"/>
</dbReference>
<accession>X1H3Y5</accession>
<dbReference type="GO" id="GO:0005737">
    <property type="term" value="C:cytoplasm"/>
    <property type="evidence" value="ECO:0007669"/>
    <property type="project" value="TreeGrafter"/>
</dbReference>
<dbReference type="FunFam" id="3.20.20.70:FF:000030">
    <property type="entry name" value="Nicotinate-nucleotide pyrophosphorylase, carboxylating"/>
    <property type="match status" value="1"/>
</dbReference>
<dbReference type="InterPro" id="IPR027277">
    <property type="entry name" value="NadC/ModD"/>
</dbReference>
<protein>
    <recommendedName>
        <fullName evidence="4">Quinolinate phosphoribosyl transferase C-terminal domain-containing protein</fullName>
    </recommendedName>
</protein>
<dbReference type="GO" id="GO:0004514">
    <property type="term" value="F:nicotinate-nucleotide diphosphorylase (carboxylating) activity"/>
    <property type="evidence" value="ECO:0007669"/>
    <property type="project" value="InterPro"/>
</dbReference>
<dbReference type="Pfam" id="PF01729">
    <property type="entry name" value="QRPTase_C"/>
    <property type="match status" value="1"/>
</dbReference>
<dbReference type="SUPFAM" id="SSF51690">
    <property type="entry name" value="Nicotinate/Quinolinate PRTase C-terminal domain-like"/>
    <property type="match status" value="1"/>
</dbReference>
<keyword evidence="3" id="KW-0808">Transferase</keyword>
<sequence length="134" mass="14750">IIGGGDTHRFNLSDMILLKENHLKMFNSISEAVTKAKETISFSKKIEVEVQNEEQAIEASKAGADIVMLDNFSPQQAKHVISKIKAINDSILIELSGNISLDNLEIYSFEGIDLISSGALTHSVKNFDLSMLIE</sequence>
<organism evidence="5">
    <name type="scientific">marine sediment metagenome</name>
    <dbReference type="NCBI Taxonomy" id="412755"/>
    <lineage>
        <taxon>unclassified sequences</taxon>
        <taxon>metagenomes</taxon>
        <taxon>ecological metagenomes</taxon>
    </lineage>
</organism>
<evidence type="ECO:0000256" key="1">
    <source>
        <dbReference type="ARBA" id="ARBA00009400"/>
    </source>
</evidence>
<evidence type="ECO:0000256" key="2">
    <source>
        <dbReference type="ARBA" id="ARBA00022676"/>
    </source>
</evidence>
<dbReference type="AlphaFoldDB" id="X1H3Y5"/>
<comment type="caution">
    <text evidence="5">The sequence shown here is derived from an EMBL/GenBank/DDBJ whole genome shotgun (WGS) entry which is preliminary data.</text>
</comment>
<dbReference type="InterPro" id="IPR013785">
    <property type="entry name" value="Aldolase_TIM"/>
</dbReference>
<dbReference type="EMBL" id="BARU01029188">
    <property type="protein sequence ID" value="GAH64122.1"/>
    <property type="molecule type" value="Genomic_DNA"/>
</dbReference>
<dbReference type="GO" id="GO:0009435">
    <property type="term" value="P:NAD+ biosynthetic process"/>
    <property type="evidence" value="ECO:0007669"/>
    <property type="project" value="InterPro"/>
</dbReference>